<dbReference type="NCBIfam" id="NF002674">
    <property type="entry name" value="PRK02399.1-2"/>
    <property type="match status" value="1"/>
</dbReference>
<gene>
    <name evidence="3" type="ORF">EJ05DRAFT_476224</name>
</gene>
<dbReference type="RefSeq" id="XP_033600382.1">
    <property type="nucleotide sequence ID" value="XM_033743984.1"/>
</dbReference>
<dbReference type="AlphaFoldDB" id="A0A6A6WA02"/>
<dbReference type="Gene3D" id="3.40.50.12020">
    <property type="entry name" value="Uncharacterised protein family UPF0261, NN domain"/>
    <property type="match status" value="1"/>
</dbReference>
<protein>
    <submittedName>
        <fullName evidence="3">Uncharacterized protein</fullName>
    </submittedName>
</protein>
<dbReference type="Proteomes" id="UP000799437">
    <property type="component" value="Unassembled WGS sequence"/>
</dbReference>
<dbReference type="PANTHER" id="PTHR31862:SF1">
    <property type="entry name" value="UPF0261 DOMAIN PROTEIN (AFU_ORTHOLOGUE AFUA_1G10120)"/>
    <property type="match status" value="1"/>
</dbReference>
<keyword evidence="4" id="KW-1185">Reference proteome</keyword>
<reference evidence="3" key="1">
    <citation type="journal article" date="2020" name="Stud. Mycol.">
        <title>101 Dothideomycetes genomes: a test case for predicting lifestyles and emergence of pathogens.</title>
        <authorList>
            <person name="Haridas S."/>
            <person name="Albert R."/>
            <person name="Binder M."/>
            <person name="Bloem J."/>
            <person name="Labutti K."/>
            <person name="Salamov A."/>
            <person name="Andreopoulos B."/>
            <person name="Baker S."/>
            <person name="Barry K."/>
            <person name="Bills G."/>
            <person name="Bluhm B."/>
            <person name="Cannon C."/>
            <person name="Castanera R."/>
            <person name="Culley D."/>
            <person name="Daum C."/>
            <person name="Ezra D."/>
            <person name="Gonzalez J."/>
            <person name="Henrissat B."/>
            <person name="Kuo A."/>
            <person name="Liang C."/>
            <person name="Lipzen A."/>
            <person name="Lutzoni F."/>
            <person name="Magnuson J."/>
            <person name="Mondo S."/>
            <person name="Nolan M."/>
            <person name="Ohm R."/>
            <person name="Pangilinan J."/>
            <person name="Park H.-J."/>
            <person name="Ramirez L."/>
            <person name="Alfaro M."/>
            <person name="Sun H."/>
            <person name="Tritt A."/>
            <person name="Yoshinaga Y."/>
            <person name="Zwiers L.-H."/>
            <person name="Turgeon B."/>
            <person name="Goodwin S."/>
            <person name="Spatafora J."/>
            <person name="Crous P."/>
            <person name="Grigoriev I."/>
        </authorList>
    </citation>
    <scope>NUCLEOTIDE SEQUENCE</scope>
    <source>
        <strain evidence="3">CBS 121739</strain>
    </source>
</reference>
<accession>A0A6A6WA02</accession>
<evidence type="ECO:0000313" key="3">
    <source>
        <dbReference type="EMBL" id="KAF2757931.1"/>
    </source>
</evidence>
<organism evidence="3 4">
    <name type="scientific">Pseudovirgaria hyperparasitica</name>
    <dbReference type="NCBI Taxonomy" id="470096"/>
    <lineage>
        <taxon>Eukaryota</taxon>
        <taxon>Fungi</taxon>
        <taxon>Dikarya</taxon>
        <taxon>Ascomycota</taxon>
        <taxon>Pezizomycotina</taxon>
        <taxon>Dothideomycetes</taxon>
        <taxon>Dothideomycetes incertae sedis</taxon>
        <taxon>Acrospermales</taxon>
        <taxon>Acrospermaceae</taxon>
        <taxon>Pseudovirgaria</taxon>
    </lineage>
</organism>
<dbReference type="InterPro" id="IPR051353">
    <property type="entry name" value="Tobamovirus_resist_UPF0261"/>
</dbReference>
<dbReference type="InterPro" id="IPR008322">
    <property type="entry name" value="UPF0261"/>
</dbReference>
<dbReference type="EMBL" id="ML996572">
    <property type="protein sequence ID" value="KAF2757931.1"/>
    <property type="molecule type" value="Genomic_DNA"/>
</dbReference>
<evidence type="ECO:0000259" key="1">
    <source>
        <dbReference type="Pfam" id="PF06792"/>
    </source>
</evidence>
<dbReference type="InterPro" id="IPR044122">
    <property type="entry name" value="UPF0261_N"/>
</dbReference>
<sequence>MQTTKVLLFGTCDTKLPELLYLRDQLLAHRNTQILLVDVSVGNETPNDQAIDIYSHDVLLLHPKQAGVKNETFCRLSRSQRINHMALCMKELVSQRHRSGEIHATISAGGSGNTSLAAEVMREALPLGFPKLIVSTIASGDTGPIVGEADITLMYSVVDVAGLNALLRSVLENAAGAVVGMAESYRRRLSTQSAHGDSTLEKKRVGITMFGVTTPAVNKIQKLLQESNRPVEVFVFHATGHGGKAMERLIREGGLDAVIDLTTTEICDYICGGSMSAGPTRLDAAASAGIPCIVSLGATDMVNFGPKSTVPERYQARQLYEHNPMITLMRTDKAECEQVGAFIVNKLKQATRPDVVQVWIPEGGVSAMASPNGPFQDQEADNALARIVETGLSDSGVEIVKKPYAINDEEFASGITAALIKLLGL</sequence>
<evidence type="ECO:0000259" key="2">
    <source>
        <dbReference type="Pfam" id="PF23189"/>
    </source>
</evidence>
<dbReference type="GeneID" id="54485038"/>
<dbReference type="Pfam" id="PF23189">
    <property type="entry name" value="UPF0261_C"/>
    <property type="match status" value="1"/>
</dbReference>
<dbReference type="CDD" id="cd15488">
    <property type="entry name" value="Tm-1-like"/>
    <property type="match status" value="1"/>
</dbReference>
<dbReference type="Gene3D" id="3.40.50.12030">
    <property type="entry name" value="Uncharacterised protein family UPF0261, NC domain"/>
    <property type="match status" value="1"/>
</dbReference>
<dbReference type="OrthoDB" id="10264588at2759"/>
<dbReference type="PANTHER" id="PTHR31862">
    <property type="entry name" value="UPF0261 DOMAIN PROTEIN (AFU_ORTHOLOGUE AFUA_1G10120)"/>
    <property type="match status" value="1"/>
</dbReference>
<dbReference type="PIRSF" id="PIRSF033271">
    <property type="entry name" value="UCP033271"/>
    <property type="match status" value="1"/>
</dbReference>
<evidence type="ECO:0000313" key="4">
    <source>
        <dbReference type="Proteomes" id="UP000799437"/>
    </source>
</evidence>
<dbReference type="Pfam" id="PF06792">
    <property type="entry name" value="UPF0261"/>
    <property type="match status" value="1"/>
</dbReference>
<name>A0A6A6WA02_9PEZI</name>
<dbReference type="InterPro" id="IPR056778">
    <property type="entry name" value="UPF0261_C"/>
</dbReference>
<feature type="domain" description="UPF0261" evidence="2">
    <location>
        <begin position="202"/>
        <end position="422"/>
    </location>
</feature>
<feature type="domain" description="UPF0261" evidence="1">
    <location>
        <begin position="5"/>
        <end position="186"/>
    </location>
</feature>
<proteinExistence type="predicted"/>